<evidence type="ECO:0000256" key="6">
    <source>
        <dbReference type="SAM" id="Phobius"/>
    </source>
</evidence>
<gene>
    <name evidence="7" type="ORF">AQJ64_33785</name>
</gene>
<dbReference type="GO" id="GO:0022857">
    <property type="term" value="F:transmembrane transporter activity"/>
    <property type="evidence" value="ECO:0007669"/>
    <property type="project" value="InterPro"/>
</dbReference>
<dbReference type="GO" id="GO:0005886">
    <property type="term" value="C:plasma membrane"/>
    <property type="evidence" value="ECO:0007669"/>
    <property type="project" value="UniProtKB-SubCell"/>
</dbReference>
<keyword evidence="5 6" id="KW-0472">Membrane</keyword>
<dbReference type="STRING" id="1943.AQJ64_33785"/>
<protein>
    <submittedName>
        <fullName evidence="7">MFS transporter</fullName>
    </submittedName>
</protein>
<evidence type="ECO:0000256" key="1">
    <source>
        <dbReference type="ARBA" id="ARBA00004651"/>
    </source>
</evidence>
<dbReference type="InterPro" id="IPR011701">
    <property type="entry name" value="MFS"/>
</dbReference>
<evidence type="ECO:0000313" key="7">
    <source>
        <dbReference type="EMBL" id="KUN77578.1"/>
    </source>
</evidence>
<dbReference type="Proteomes" id="UP000052982">
    <property type="component" value="Unassembled WGS sequence"/>
</dbReference>
<dbReference type="Pfam" id="PF07690">
    <property type="entry name" value="MFS_1"/>
    <property type="match status" value="1"/>
</dbReference>
<feature type="transmembrane region" description="Helical" evidence="6">
    <location>
        <begin position="285"/>
        <end position="303"/>
    </location>
</feature>
<dbReference type="PANTHER" id="PTHR23513:SF6">
    <property type="entry name" value="MAJOR FACILITATOR SUPERFAMILY ASSOCIATED DOMAIN-CONTAINING PROTEIN"/>
    <property type="match status" value="1"/>
</dbReference>
<keyword evidence="3 6" id="KW-0812">Transmembrane</keyword>
<evidence type="ECO:0000256" key="4">
    <source>
        <dbReference type="ARBA" id="ARBA00022989"/>
    </source>
</evidence>
<proteinExistence type="predicted"/>
<keyword evidence="2" id="KW-1003">Cell membrane</keyword>
<reference evidence="7 8" key="1">
    <citation type="submission" date="2015-10" db="EMBL/GenBank/DDBJ databases">
        <title>Draft genome sequence of Streptomyces griseoruber DSM 40281, type strain for the species Streptomyces griseoruber.</title>
        <authorList>
            <person name="Ruckert C."/>
            <person name="Winkler A."/>
            <person name="Kalinowski J."/>
            <person name="Kampfer P."/>
            <person name="Glaeser S."/>
        </authorList>
    </citation>
    <scope>NUCLEOTIDE SEQUENCE [LARGE SCALE GENOMIC DNA]</scope>
    <source>
        <strain evidence="7 8">DSM 40281</strain>
    </source>
</reference>
<feature type="transmembrane region" description="Helical" evidence="6">
    <location>
        <begin position="7"/>
        <end position="29"/>
    </location>
</feature>
<dbReference type="SUPFAM" id="SSF103473">
    <property type="entry name" value="MFS general substrate transporter"/>
    <property type="match status" value="1"/>
</dbReference>
<sequence>MGRDFGWLWAAYGVSTFGTWLAFSAFPMIAVLELHAGPSEVAALAAVGPAVGAVLAVPLGPWVEFRRKRPVMVTADLVRCAALLSVPLAWALGGLGIGQLLLVSVVVAAADISFTAASGAFLKGLVAREDLLTANGRFESTMWTATMLGPTLGAAVMGLFGPVVTVAADAVSYLLSALGLRAIGGREPEPAAGRRDPAGRLTGADLLAGWRHLLGHRTLRALYVNTMLVNGLIMVGSPLLAVLMLGPLHFAPWQYALAFAVPCSGGLLGSRLAPRLVARYGRRRVLLASGTLRAFWPVGLAFVGPGAGGLALVMAVEFGLITCSAVYNPVLATARLELTPTDRVARTLSAWSVGTKASIAALTALWGVLAALVGPRAALAAAGVLLPATPLLLVAVRDGEEGAVVSGAREERAGA</sequence>
<feature type="transmembrane region" description="Helical" evidence="6">
    <location>
        <begin position="252"/>
        <end position="273"/>
    </location>
</feature>
<evidence type="ECO:0000313" key="8">
    <source>
        <dbReference type="Proteomes" id="UP000052982"/>
    </source>
</evidence>
<dbReference type="AlphaFoldDB" id="A0A117R8X6"/>
<comment type="subcellular location">
    <subcellularLocation>
        <location evidence="1">Cell membrane</location>
        <topology evidence="1">Multi-pass membrane protein</topology>
    </subcellularLocation>
</comment>
<feature type="transmembrane region" description="Helical" evidence="6">
    <location>
        <begin position="348"/>
        <end position="371"/>
    </location>
</feature>
<keyword evidence="4 6" id="KW-1133">Transmembrane helix</keyword>
<evidence type="ECO:0000256" key="5">
    <source>
        <dbReference type="ARBA" id="ARBA00023136"/>
    </source>
</evidence>
<feature type="transmembrane region" description="Helical" evidence="6">
    <location>
        <begin position="41"/>
        <end position="65"/>
    </location>
</feature>
<dbReference type="OrthoDB" id="3811961at2"/>
<comment type="caution">
    <text evidence="7">The sequence shown here is derived from an EMBL/GenBank/DDBJ whole genome shotgun (WGS) entry which is preliminary data.</text>
</comment>
<accession>A0A117R8X6</accession>
<name>A0A117R8X6_9ACTN</name>
<dbReference type="PANTHER" id="PTHR23513">
    <property type="entry name" value="INTEGRAL MEMBRANE EFFLUX PROTEIN-RELATED"/>
    <property type="match status" value="1"/>
</dbReference>
<feature type="transmembrane region" description="Helical" evidence="6">
    <location>
        <begin position="377"/>
        <end position="396"/>
    </location>
</feature>
<organism evidence="7 8">
    <name type="scientific">Streptomyces griseoruber</name>
    <dbReference type="NCBI Taxonomy" id="1943"/>
    <lineage>
        <taxon>Bacteria</taxon>
        <taxon>Bacillati</taxon>
        <taxon>Actinomycetota</taxon>
        <taxon>Actinomycetes</taxon>
        <taxon>Kitasatosporales</taxon>
        <taxon>Streptomycetaceae</taxon>
        <taxon>Streptomyces</taxon>
    </lineage>
</organism>
<dbReference type="Gene3D" id="1.20.1250.20">
    <property type="entry name" value="MFS general substrate transporter like domains"/>
    <property type="match status" value="1"/>
</dbReference>
<feature type="transmembrane region" description="Helical" evidence="6">
    <location>
        <begin position="221"/>
        <end position="246"/>
    </location>
</feature>
<dbReference type="InterPro" id="IPR036259">
    <property type="entry name" value="MFS_trans_sf"/>
</dbReference>
<evidence type="ECO:0000256" key="3">
    <source>
        <dbReference type="ARBA" id="ARBA00022692"/>
    </source>
</evidence>
<dbReference type="EMBL" id="LMWW01000060">
    <property type="protein sequence ID" value="KUN77578.1"/>
    <property type="molecule type" value="Genomic_DNA"/>
</dbReference>
<feature type="transmembrane region" description="Helical" evidence="6">
    <location>
        <begin position="142"/>
        <end position="160"/>
    </location>
</feature>
<feature type="transmembrane region" description="Helical" evidence="6">
    <location>
        <begin position="309"/>
        <end position="327"/>
    </location>
</feature>
<feature type="transmembrane region" description="Helical" evidence="6">
    <location>
        <begin position="77"/>
        <end position="95"/>
    </location>
</feature>
<keyword evidence="8" id="KW-1185">Reference proteome</keyword>
<dbReference type="CDD" id="cd06173">
    <property type="entry name" value="MFS_MefA_like"/>
    <property type="match status" value="1"/>
</dbReference>
<evidence type="ECO:0000256" key="2">
    <source>
        <dbReference type="ARBA" id="ARBA00022475"/>
    </source>
</evidence>